<feature type="compositionally biased region" description="Low complexity" evidence="3">
    <location>
        <begin position="488"/>
        <end position="515"/>
    </location>
</feature>
<reference evidence="5" key="1">
    <citation type="journal article" date="2023" name="Mol. Phylogenet. Evol.">
        <title>Genome-scale phylogeny and comparative genomics of the fungal order Sordariales.</title>
        <authorList>
            <person name="Hensen N."/>
            <person name="Bonometti L."/>
            <person name="Westerberg I."/>
            <person name="Brannstrom I.O."/>
            <person name="Guillou S."/>
            <person name="Cros-Aarteil S."/>
            <person name="Calhoun S."/>
            <person name="Haridas S."/>
            <person name="Kuo A."/>
            <person name="Mondo S."/>
            <person name="Pangilinan J."/>
            <person name="Riley R."/>
            <person name="LaButti K."/>
            <person name="Andreopoulos B."/>
            <person name="Lipzen A."/>
            <person name="Chen C."/>
            <person name="Yan M."/>
            <person name="Daum C."/>
            <person name="Ng V."/>
            <person name="Clum A."/>
            <person name="Steindorff A."/>
            <person name="Ohm R.A."/>
            <person name="Martin F."/>
            <person name="Silar P."/>
            <person name="Natvig D.O."/>
            <person name="Lalanne C."/>
            <person name="Gautier V."/>
            <person name="Ament-Velasquez S.L."/>
            <person name="Kruys A."/>
            <person name="Hutchinson M.I."/>
            <person name="Powell A.J."/>
            <person name="Barry K."/>
            <person name="Miller A.N."/>
            <person name="Grigoriev I.V."/>
            <person name="Debuchy R."/>
            <person name="Gladieux P."/>
            <person name="Hiltunen Thoren M."/>
            <person name="Johannesson H."/>
        </authorList>
    </citation>
    <scope>NUCLEOTIDE SEQUENCE</scope>
    <source>
        <strain evidence="5">FGSC 1904</strain>
    </source>
</reference>
<dbReference type="InterPro" id="IPR046868">
    <property type="entry name" value="BAR_4"/>
</dbReference>
<dbReference type="SMART" id="SM00233">
    <property type="entry name" value="PH"/>
    <property type="match status" value="1"/>
</dbReference>
<dbReference type="AlphaFoldDB" id="A0AAE0UFB0"/>
<feature type="compositionally biased region" description="Polar residues" evidence="3">
    <location>
        <begin position="1"/>
        <end position="20"/>
    </location>
</feature>
<feature type="domain" description="PH" evidence="4">
    <location>
        <begin position="306"/>
        <end position="415"/>
    </location>
</feature>
<keyword evidence="2" id="KW-0175">Coiled coil</keyword>
<evidence type="ECO:0000256" key="1">
    <source>
        <dbReference type="ARBA" id="ARBA00022553"/>
    </source>
</evidence>
<dbReference type="InterPro" id="IPR046869">
    <property type="entry name" value="SLM1/RGC1-like_PH"/>
</dbReference>
<gene>
    <name evidence="5" type="ORF">B0T20DRAFT_403514</name>
</gene>
<feature type="coiled-coil region" evidence="2">
    <location>
        <begin position="122"/>
        <end position="149"/>
    </location>
</feature>
<dbReference type="EMBL" id="JAUTDP010000002">
    <property type="protein sequence ID" value="KAK3402126.1"/>
    <property type="molecule type" value="Genomic_DNA"/>
</dbReference>
<organism evidence="5 6">
    <name type="scientific">Sordaria brevicollis</name>
    <dbReference type="NCBI Taxonomy" id="83679"/>
    <lineage>
        <taxon>Eukaryota</taxon>
        <taxon>Fungi</taxon>
        <taxon>Dikarya</taxon>
        <taxon>Ascomycota</taxon>
        <taxon>Pezizomycotina</taxon>
        <taxon>Sordariomycetes</taxon>
        <taxon>Sordariomycetidae</taxon>
        <taxon>Sordariales</taxon>
        <taxon>Sordariaceae</taxon>
        <taxon>Sordaria</taxon>
    </lineage>
</organism>
<feature type="region of interest" description="Disordered" evidence="3">
    <location>
        <begin position="1"/>
        <end position="24"/>
    </location>
</feature>
<keyword evidence="1" id="KW-0597">Phosphoprotein</keyword>
<dbReference type="PANTHER" id="PTHR31941:SF1">
    <property type="entry name" value="CYTOSKELETAL SIGNALING PROTEIN SLM1"/>
    <property type="match status" value="1"/>
</dbReference>
<proteinExistence type="predicted"/>
<accession>A0AAE0UFB0</accession>
<name>A0AAE0UFB0_SORBR</name>
<feature type="region of interest" description="Disordered" evidence="3">
    <location>
        <begin position="476"/>
        <end position="522"/>
    </location>
</feature>
<dbReference type="InterPro" id="IPR027267">
    <property type="entry name" value="AH/BAR_dom_sf"/>
</dbReference>
<dbReference type="InterPro" id="IPR043453">
    <property type="entry name" value="Slm1_PH"/>
</dbReference>
<dbReference type="Pfam" id="PF20399">
    <property type="entry name" value="PH_20"/>
    <property type="match status" value="1"/>
</dbReference>
<sequence>MSANASAVPSRQTTMNSSASDDLAIPEFDPNSTAGILVQRLRAWKHAVAYLEDYVEAIEKIHHSQAKEYEKVLKTISHPLREGDHFSQAATGVTGIATMFEVLRANTQGMINSNITTQKRLKETVLLDLKNLHNEIKDYSKRLAHSLNKGAKAVEKSRNTTQKHIELLGQHVASFGASGAELTPTDDPYVLYQGVIYRLNHQILDENNHRVELITAQAQFKDFEAKVVGLIQKAMHDLNALAGGHAEHIRNLYADVLSTSQRIAPDFEWNEFRARRADVLVDENEPPRELAHLLPVVPNSNHPATKALIQGSLDRKSRNKLSWGYSTSYYVVTPARYLHEFKSNDNLSKDPQPELSIYLPDAIIGAPNGEKFHVKGKDKSKGLTSKLAGTSELHFKAHSTAEAQKWFDVIRNVTGALGPGVATPLTTPTPDSENKQLEAATNNLTLNEAQTLPPQDNGVVASPTNISPVDAKVPAAAAPPSYAGDMKAPVAAPAAAPAPAAAAAAAAAAPAAAAPEKGAVPN</sequence>
<protein>
    <recommendedName>
        <fullName evidence="4">PH domain-containing protein</fullName>
    </recommendedName>
</protein>
<dbReference type="PROSITE" id="PS50003">
    <property type="entry name" value="PH_DOMAIN"/>
    <property type="match status" value="1"/>
</dbReference>
<feature type="region of interest" description="Disordered" evidence="3">
    <location>
        <begin position="447"/>
        <end position="466"/>
    </location>
</feature>
<evidence type="ECO:0000259" key="4">
    <source>
        <dbReference type="PROSITE" id="PS50003"/>
    </source>
</evidence>
<dbReference type="Pfam" id="PF20400">
    <property type="entry name" value="BAR_4"/>
    <property type="match status" value="1"/>
</dbReference>
<dbReference type="InterPro" id="IPR011993">
    <property type="entry name" value="PH-like_dom_sf"/>
</dbReference>
<evidence type="ECO:0000313" key="5">
    <source>
        <dbReference type="EMBL" id="KAK3402126.1"/>
    </source>
</evidence>
<dbReference type="Gene3D" id="1.20.1270.60">
    <property type="entry name" value="Arfaptin homology (AH) domain/BAR domain"/>
    <property type="match status" value="1"/>
</dbReference>
<evidence type="ECO:0000256" key="3">
    <source>
        <dbReference type="SAM" id="MobiDB-lite"/>
    </source>
</evidence>
<evidence type="ECO:0000256" key="2">
    <source>
        <dbReference type="SAM" id="Coils"/>
    </source>
</evidence>
<keyword evidence="6" id="KW-1185">Reference proteome</keyword>
<dbReference type="SUPFAM" id="SSF50729">
    <property type="entry name" value="PH domain-like"/>
    <property type="match status" value="1"/>
</dbReference>
<dbReference type="Gene3D" id="2.30.29.30">
    <property type="entry name" value="Pleckstrin-homology domain (PH domain)/Phosphotyrosine-binding domain (PTB)"/>
    <property type="match status" value="1"/>
</dbReference>
<evidence type="ECO:0000313" key="6">
    <source>
        <dbReference type="Proteomes" id="UP001281003"/>
    </source>
</evidence>
<dbReference type="Proteomes" id="UP001281003">
    <property type="component" value="Unassembled WGS sequence"/>
</dbReference>
<reference evidence="5" key="2">
    <citation type="submission" date="2023-07" db="EMBL/GenBank/DDBJ databases">
        <authorList>
            <consortium name="Lawrence Berkeley National Laboratory"/>
            <person name="Haridas S."/>
            <person name="Hensen N."/>
            <person name="Bonometti L."/>
            <person name="Westerberg I."/>
            <person name="Brannstrom I.O."/>
            <person name="Guillou S."/>
            <person name="Cros-Aarteil S."/>
            <person name="Calhoun S."/>
            <person name="Kuo A."/>
            <person name="Mondo S."/>
            <person name="Pangilinan J."/>
            <person name="Riley R."/>
            <person name="LaButti K."/>
            <person name="Andreopoulos B."/>
            <person name="Lipzen A."/>
            <person name="Chen C."/>
            <person name="Yanf M."/>
            <person name="Daum C."/>
            <person name="Ng V."/>
            <person name="Clum A."/>
            <person name="Steindorff A."/>
            <person name="Ohm R."/>
            <person name="Martin F."/>
            <person name="Silar P."/>
            <person name="Natvig D."/>
            <person name="Lalanne C."/>
            <person name="Gautier V."/>
            <person name="Ament-velasquez S.L."/>
            <person name="Kruys A."/>
            <person name="Hutchinson M.I."/>
            <person name="Powell A.J."/>
            <person name="Barry K."/>
            <person name="Miller A.N."/>
            <person name="Grigoriev I.V."/>
            <person name="Debuchy R."/>
            <person name="Gladieux P."/>
            <person name="Thoren M.H."/>
            <person name="Johannesson H."/>
        </authorList>
    </citation>
    <scope>NUCLEOTIDE SEQUENCE</scope>
    <source>
        <strain evidence="5">FGSC 1904</strain>
    </source>
</reference>
<comment type="caution">
    <text evidence="5">The sequence shown here is derived from an EMBL/GenBank/DDBJ whole genome shotgun (WGS) entry which is preliminary data.</text>
</comment>
<dbReference type="CDD" id="cd13311">
    <property type="entry name" value="PH_Slm1"/>
    <property type="match status" value="1"/>
</dbReference>
<dbReference type="PANTHER" id="PTHR31941">
    <property type="entry name" value="CYTOSKELETAL SIGNALING PROTEIN SLM1"/>
    <property type="match status" value="1"/>
</dbReference>
<dbReference type="InterPro" id="IPR001849">
    <property type="entry name" value="PH_domain"/>
</dbReference>